<gene>
    <name evidence="8" type="primary">rfbD</name>
    <name evidence="8" type="ORF">Poly51_27860</name>
</gene>
<dbReference type="CDD" id="cd05254">
    <property type="entry name" value="dTDP_HR_like_SDR_e"/>
    <property type="match status" value="1"/>
</dbReference>
<dbReference type="SUPFAM" id="SSF51735">
    <property type="entry name" value="NAD(P)-binding Rossmann-fold domains"/>
    <property type="match status" value="1"/>
</dbReference>
<comment type="similarity">
    <text evidence="2 6">Belongs to the dTDP-4-dehydrorhamnose reductase family.</text>
</comment>
<keyword evidence="6" id="KW-0521">NADP</keyword>
<dbReference type="NCBIfam" id="TIGR01214">
    <property type="entry name" value="rmlD"/>
    <property type="match status" value="1"/>
</dbReference>
<dbReference type="EMBL" id="SJPW01000003">
    <property type="protein sequence ID" value="TWU56868.1"/>
    <property type="molecule type" value="Genomic_DNA"/>
</dbReference>
<dbReference type="PANTHER" id="PTHR10491">
    <property type="entry name" value="DTDP-4-DEHYDRORHAMNOSE REDUCTASE"/>
    <property type="match status" value="1"/>
</dbReference>
<evidence type="ECO:0000256" key="6">
    <source>
        <dbReference type="RuleBase" id="RU364082"/>
    </source>
</evidence>
<dbReference type="Gene3D" id="3.90.25.10">
    <property type="entry name" value="UDP-galactose 4-epimerase, domain 1"/>
    <property type="match status" value="1"/>
</dbReference>
<keyword evidence="9" id="KW-1185">Reference proteome</keyword>
<dbReference type="GO" id="GO:0019305">
    <property type="term" value="P:dTDP-rhamnose biosynthetic process"/>
    <property type="evidence" value="ECO:0007669"/>
    <property type="project" value="UniProtKB-UniPathway"/>
</dbReference>
<organism evidence="8 9">
    <name type="scientific">Rubripirellula tenax</name>
    <dbReference type="NCBI Taxonomy" id="2528015"/>
    <lineage>
        <taxon>Bacteria</taxon>
        <taxon>Pseudomonadati</taxon>
        <taxon>Planctomycetota</taxon>
        <taxon>Planctomycetia</taxon>
        <taxon>Pirellulales</taxon>
        <taxon>Pirellulaceae</taxon>
        <taxon>Rubripirellula</taxon>
    </lineage>
</organism>
<sequence>MITPTSPERRVFFFESGVTVHRDTVTYRMYRDIVCLARPSEGSRKTSSSVSSEDLVGCPVCEHFELQFGPSPIPRSLIWIDFTVIFVTGAAGQLGTALCSKLADACVGLSRDQLDLSDCAAIAALVESERPKVIINCAAYTAVDLAEDDPASCRQINADAVAALAKSATKVGALLVQISTDYVFGGSTIADGPNHEDSPLEAQGVYAQTKLAGEQHAQTCPDHLVVRTCGIYGHLPQPKNFVETMLRIGVDREELSVVDDQHCNPTSASTIADAVIALIDAKARGVFHVAASPPTTWCQFAREIFKQSDMVTRVVPITTEQFGAKAARPRHSVLDTSKYTRVTGKSLPTIADDLAIYLATRA</sequence>
<evidence type="ECO:0000256" key="3">
    <source>
        <dbReference type="ARBA" id="ARBA00012929"/>
    </source>
</evidence>
<comment type="caution">
    <text evidence="8">The sequence shown here is derived from an EMBL/GenBank/DDBJ whole genome shotgun (WGS) entry which is preliminary data.</text>
</comment>
<evidence type="ECO:0000256" key="1">
    <source>
        <dbReference type="ARBA" id="ARBA00004781"/>
    </source>
</evidence>
<evidence type="ECO:0000313" key="9">
    <source>
        <dbReference type="Proteomes" id="UP000318288"/>
    </source>
</evidence>
<dbReference type="InterPro" id="IPR036291">
    <property type="entry name" value="NAD(P)-bd_dom_sf"/>
</dbReference>
<feature type="domain" description="RmlD-like substrate binding" evidence="7">
    <location>
        <begin position="85"/>
        <end position="359"/>
    </location>
</feature>
<evidence type="ECO:0000259" key="7">
    <source>
        <dbReference type="Pfam" id="PF04321"/>
    </source>
</evidence>
<comment type="pathway">
    <text evidence="1 6">Carbohydrate biosynthesis; dTDP-L-rhamnose biosynthesis.</text>
</comment>
<comment type="catalytic activity">
    <reaction evidence="5">
        <text>dTDP-beta-L-rhamnose + NADP(+) = dTDP-4-dehydro-beta-L-rhamnose + NADPH + H(+)</text>
        <dbReference type="Rhea" id="RHEA:21796"/>
        <dbReference type="ChEBI" id="CHEBI:15378"/>
        <dbReference type="ChEBI" id="CHEBI:57510"/>
        <dbReference type="ChEBI" id="CHEBI:57783"/>
        <dbReference type="ChEBI" id="CHEBI:58349"/>
        <dbReference type="ChEBI" id="CHEBI:62830"/>
        <dbReference type="EC" id="1.1.1.133"/>
    </reaction>
</comment>
<comment type="function">
    <text evidence="6">Catalyzes the reduction of dTDP-6-deoxy-L-lyxo-4-hexulose to yield dTDP-L-rhamnose.</text>
</comment>
<evidence type="ECO:0000313" key="8">
    <source>
        <dbReference type="EMBL" id="TWU56868.1"/>
    </source>
</evidence>
<dbReference type="InterPro" id="IPR029903">
    <property type="entry name" value="RmlD-like-bd"/>
</dbReference>
<dbReference type="GO" id="GO:0008831">
    <property type="term" value="F:dTDP-4-dehydrorhamnose reductase activity"/>
    <property type="evidence" value="ECO:0007669"/>
    <property type="project" value="UniProtKB-EC"/>
</dbReference>
<dbReference type="Gene3D" id="3.40.50.720">
    <property type="entry name" value="NAD(P)-binding Rossmann-like Domain"/>
    <property type="match status" value="1"/>
</dbReference>
<accession>A0A5C6F676</accession>
<keyword evidence="6 8" id="KW-0560">Oxidoreductase</keyword>
<dbReference type="EC" id="1.1.1.133" evidence="3 6"/>
<dbReference type="UniPathway" id="UPA00124"/>
<dbReference type="Pfam" id="PF04321">
    <property type="entry name" value="RmlD_sub_bind"/>
    <property type="match status" value="1"/>
</dbReference>
<reference evidence="8 9" key="1">
    <citation type="submission" date="2019-02" db="EMBL/GenBank/DDBJ databases">
        <title>Deep-cultivation of Planctomycetes and their phenomic and genomic characterization uncovers novel biology.</title>
        <authorList>
            <person name="Wiegand S."/>
            <person name="Jogler M."/>
            <person name="Boedeker C."/>
            <person name="Pinto D."/>
            <person name="Vollmers J."/>
            <person name="Rivas-Marin E."/>
            <person name="Kohn T."/>
            <person name="Peeters S.H."/>
            <person name="Heuer A."/>
            <person name="Rast P."/>
            <person name="Oberbeckmann S."/>
            <person name="Bunk B."/>
            <person name="Jeske O."/>
            <person name="Meyerdierks A."/>
            <person name="Storesund J.E."/>
            <person name="Kallscheuer N."/>
            <person name="Luecker S."/>
            <person name="Lage O.M."/>
            <person name="Pohl T."/>
            <person name="Merkel B.J."/>
            <person name="Hornburger P."/>
            <person name="Mueller R.-W."/>
            <person name="Bruemmer F."/>
            <person name="Labrenz M."/>
            <person name="Spormann A.M."/>
            <person name="Op Den Camp H."/>
            <person name="Overmann J."/>
            <person name="Amann R."/>
            <person name="Jetten M.S.M."/>
            <person name="Mascher T."/>
            <person name="Medema M.H."/>
            <person name="Devos D.P."/>
            <person name="Kaster A.-K."/>
            <person name="Ovreas L."/>
            <person name="Rohde M."/>
            <person name="Galperin M.Y."/>
            <person name="Jogler C."/>
        </authorList>
    </citation>
    <scope>NUCLEOTIDE SEQUENCE [LARGE SCALE GENOMIC DNA]</scope>
    <source>
        <strain evidence="8 9">Poly51</strain>
    </source>
</reference>
<proteinExistence type="inferred from homology"/>
<dbReference type="Proteomes" id="UP000318288">
    <property type="component" value="Unassembled WGS sequence"/>
</dbReference>
<name>A0A5C6F676_9BACT</name>
<evidence type="ECO:0000256" key="5">
    <source>
        <dbReference type="ARBA" id="ARBA00048200"/>
    </source>
</evidence>
<dbReference type="PANTHER" id="PTHR10491:SF4">
    <property type="entry name" value="METHIONINE ADENOSYLTRANSFERASE 2 SUBUNIT BETA"/>
    <property type="match status" value="1"/>
</dbReference>
<dbReference type="AlphaFoldDB" id="A0A5C6F676"/>
<evidence type="ECO:0000256" key="2">
    <source>
        <dbReference type="ARBA" id="ARBA00010944"/>
    </source>
</evidence>
<dbReference type="InterPro" id="IPR005913">
    <property type="entry name" value="dTDP_dehydrorham_reduct"/>
</dbReference>
<evidence type="ECO:0000256" key="4">
    <source>
        <dbReference type="ARBA" id="ARBA00017099"/>
    </source>
</evidence>
<protein>
    <recommendedName>
        <fullName evidence="4 6">dTDP-4-dehydrorhamnose reductase</fullName>
        <ecNumber evidence="3 6">1.1.1.133</ecNumber>
    </recommendedName>
</protein>